<organism evidence="3 4">
    <name type="scientific">Eutypa lata (strain UCR-EL1)</name>
    <name type="common">Grapevine dieback disease fungus</name>
    <name type="synonym">Eutypa armeniacae</name>
    <dbReference type="NCBI Taxonomy" id="1287681"/>
    <lineage>
        <taxon>Eukaryota</taxon>
        <taxon>Fungi</taxon>
        <taxon>Dikarya</taxon>
        <taxon>Ascomycota</taxon>
        <taxon>Pezizomycotina</taxon>
        <taxon>Sordariomycetes</taxon>
        <taxon>Xylariomycetidae</taxon>
        <taxon>Xylariales</taxon>
        <taxon>Diatrypaceae</taxon>
        <taxon>Eutypa</taxon>
    </lineage>
</organism>
<reference evidence="4" key="1">
    <citation type="journal article" date="2013" name="Genome Announc.">
        <title>Draft genome sequence of the grapevine dieback fungus Eutypa lata UCR-EL1.</title>
        <authorList>
            <person name="Blanco-Ulate B."/>
            <person name="Rolshausen P.E."/>
            <person name="Cantu D."/>
        </authorList>
    </citation>
    <scope>NUCLEOTIDE SEQUENCE [LARGE SCALE GENOMIC DNA]</scope>
    <source>
        <strain evidence="4">UCR-EL1</strain>
    </source>
</reference>
<feature type="signal peptide" evidence="2">
    <location>
        <begin position="1"/>
        <end position="22"/>
    </location>
</feature>
<name>M7TRF6_EUTLA</name>
<dbReference type="GO" id="GO:0031505">
    <property type="term" value="P:fungal-type cell wall organization"/>
    <property type="evidence" value="ECO:0007669"/>
    <property type="project" value="InterPro"/>
</dbReference>
<dbReference type="AlphaFoldDB" id="M7TRF6"/>
<evidence type="ECO:0000256" key="1">
    <source>
        <dbReference type="SAM" id="MobiDB-lite"/>
    </source>
</evidence>
<dbReference type="GO" id="GO:0009277">
    <property type="term" value="C:fungal-type cell wall"/>
    <property type="evidence" value="ECO:0007669"/>
    <property type="project" value="TreeGrafter"/>
</dbReference>
<dbReference type="STRING" id="1287681.M7TRF6"/>
<dbReference type="PANTHER" id="PTHR35523:SF1">
    <property type="entry name" value="CELL WALL PROTEIN SED1"/>
    <property type="match status" value="1"/>
</dbReference>
<dbReference type="PANTHER" id="PTHR35523">
    <property type="entry name" value="CELL WALL PROTEIN SED1"/>
    <property type="match status" value="1"/>
</dbReference>
<dbReference type="EMBL" id="KB706115">
    <property type="protein sequence ID" value="EMR69245.1"/>
    <property type="molecule type" value="Genomic_DNA"/>
</dbReference>
<feature type="region of interest" description="Disordered" evidence="1">
    <location>
        <begin position="119"/>
        <end position="159"/>
    </location>
</feature>
<feature type="compositionally biased region" description="Low complexity" evidence="1">
    <location>
        <begin position="148"/>
        <end position="159"/>
    </location>
</feature>
<dbReference type="KEGG" id="ela:UCREL1_3728"/>
<dbReference type="HOGENOM" id="CLU_1408762_0_0_1"/>
<accession>M7TRF6</accession>
<dbReference type="GO" id="GO:0005199">
    <property type="term" value="F:structural constituent of cell wall"/>
    <property type="evidence" value="ECO:0007669"/>
    <property type="project" value="InterPro"/>
</dbReference>
<protein>
    <submittedName>
        <fullName evidence="3">Uncharacterized protein</fullName>
    </submittedName>
</protein>
<feature type="chain" id="PRO_5004085870" evidence="2">
    <location>
        <begin position="23"/>
        <end position="193"/>
    </location>
</feature>
<evidence type="ECO:0000256" key="2">
    <source>
        <dbReference type="SAM" id="SignalP"/>
    </source>
</evidence>
<dbReference type="Proteomes" id="UP000012174">
    <property type="component" value="Unassembled WGS sequence"/>
</dbReference>
<evidence type="ECO:0000313" key="4">
    <source>
        <dbReference type="Proteomes" id="UP000012174"/>
    </source>
</evidence>
<sequence>MPSKNILTLGTAAAFAARAVLAQSVTMMPINGTTTAATVVPMSSVWTYWNMTVSTVVVVEELTTVCPEETTYTFNDCEYPVTKGETLVVTNCPCTLTTAVPTMTSSLCPPGVVAPAPAPPTETPLYESPAPAPTAGETHVPPPPPGAGSPSGAVPSGTSVPGGVQVSGAAAVGRVASFGAGALVAAVLAAVAL</sequence>
<evidence type="ECO:0000313" key="3">
    <source>
        <dbReference type="EMBL" id="EMR69245.1"/>
    </source>
</evidence>
<dbReference type="InterPro" id="IPR038843">
    <property type="entry name" value="Sed1/Spi1"/>
</dbReference>
<dbReference type="OMA" id="FNDCEYP"/>
<keyword evidence="2" id="KW-0732">Signal</keyword>
<dbReference type="OrthoDB" id="4094614at2759"/>
<gene>
    <name evidence="3" type="ORF">UCREL1_3728</name>
</gene>
<proteinExistence type="predicted"/>
<keyword evidence="4" id="KW-1185">Reference proteome</keyword>
<dbReference type="eggNOG" id="ENOG502S7XK">
    <property type="taxonomic scope" value="Eukaryota"/>
</dbReference>